<dbReference type="FunFam" id="2.60.40.420:FF:000036">
    <property type="entry name" value="L-ascorbate oxidase"/>
    <property type="match status" value="1"/>
</dbReference>
<dbReference type="InterPro" id="IPR002355">
    <property type="entry name" value="Cu_oxidase_Cu_BS"/>
</dbReference>
<dbReference type="PROSITE" id="PS00079">
    <property type="entry name" value="MULTICOPPER_OXIDASE1"/>
    <property type="match status" value="1"/>
</dbReference>
<evidence type="ECO:0000256" key="5">
    <source>
        <dbReference type="ARBA" id="ARBA00023008"/>
    </source>
</evidence>
<keyword evidence="3" id="KW-0732">Signal</keyword>
<dbReference type="InterPro" id="IPR011706">
    <property type="entry name" value="Cu-oxidase_C"/>
</dbReference>
<evidence type="ECO:0000256" key="6">
    <source>
        <dbReference type="ARBA" id="ARBA00023180"/>
    </source>
</evidence>
<proteinExistence type="inferred from homology"/>
<reference evidence="10" key="1">
    <citation type="journal article" date="2020" name="Stud. Mycol.">
        <title>101 Dothideomycetes genomes: a test case for predicting lifestyles and emergence of pathogens.</title>
        <authorList>
            <person name="Haridas S."/>
            <person name="Albert R."/>
            <person name="Binder M."/>
            <person name="Bloem J."/>
            <person name="Labutti K."/>
            <person name="Salamov A."/>
            <person name="Andreopoulos B."/>
            <person name="Baker S."/>
            <person name="Barry K."/>
            <person name="Bills G."/>
            <person name="Bluhm B."/>
            <person name="Cannon C."/>
            <person name="Castanera R."/>
            <person name="Culley D."/>
            <person name="Daum C."/>
            <person name="Ezra D."/>
            <person name="Gonzalez J."/>
            <person name="Henrissat B."/>
            <person name="Kuo A."/>
            <person name="Liang C."/>
            <person name="Lipzen A."/>
            <person name="Lutzoni F."/>
            <person name="Magnuson J."/>
            <person name="Mondo S."/>
            <person name="Nolan M."/>
            <person name="Ohm R."/>
            <person name="Pangilinan J."/>
            <person name="Park H.-J."/>
            <person name="Ramirez L."/>
            <person name="Alfaro M."/>
            <person name="Sun H."/>
            <person name="Tritt A."/>
            <person name="Yoshinaga Y."/>
            <person name="Zwiers L.-H."/>
            <person name="Turgeon B."/>
            <person name="Goodwin S."/>
            <person name="Spatafora J."/>
            <person name="Crous P."/>
            <person name="Grigoriev I."/>
        </authorList>
    </citation>
    <scope>NUCLEOTIDE SEQUENCE</scope>
    <source>
        <strain evidence="10">CBS 109.77</strain>
    </source>
</reference>
<dbReference type="GO" id="GO:0016491">
    <property type="term" value="F:oxidoreductase activity"/>
    <property type="evidence" value="ECO:0007669"/>
    <property type="project" value="UniProtKB-KW"/>
</dbReference>
<keyword evidence="6" id="KW-0325">Glycoprotein</keyword>
<evidence type="ECO:0000259" key="8">
    <source>
        <dbReference type="Pfam" id="PF07731"/>
    </source>
</evidence>
<evidence type="ECO:0000313" key="11">
    <source>
        <dbReference type="Proteomes" id="UP000799757"/>
    </source>
</evidence>
<evidence type="ECO:0000256" key="3">
    <source>
        <dbReference type="ARBA" id="ARBA00022729"/>
    </source>
</evidence>
<evidence type="ECO:0000256" key="1">
    <source>
        <dbReference type="ARBA" id="ARBA00010609"/>
    </source>
</evidence>
<dbReference type="AlphaFoldDB" id="A0A6A6XH55"/>
<protein>
    <submittedName>
        <fullName evidence="10">Multicopper oxidase</fullName>
    </submittedName>
</protein>
<dbReference type="GO" id="GO:0005507">
    <property type="term" value="F:copper ion binding"/>
    <property type="evidence" value="ECO:0007669"/>
    <property type="project" value="InterPro"/>
</dbReference>
<evidence type="ECO:0000259" key="7">
    <source>
        <dbReference type="Pfam" id="PF00394"/>
    </source>
</evidence>
<keyword evidence="4" id="KW-0560">Oxidoreductase</keyword>
<name>A0A6A6XH55_9PLEO</name>
<dbReference type="Proteomes" id="UP000799757">
    <property type="component" value="Unassembled WGS sequence"/>
</dbReference>
<accession>A0A6A6XH55</accession>
<dbReference type="CDD" id="cd13850">
    <property type="entry name" value="CuRO_1_Abr2_like"/>
    <property type="match status" value="1"/>
</dbReference>
<evidence type="ECO:0000259" key="9">
    <source>
        <dbReference type="Pfam" id="PF07732"/>
    </source>
</evidence>
<keyword evidence="2" id="KW-0479">Metal-binding</keyword>
<organism evidence="10 11">
    <name type="scientific">Melanomma pulvis-pyrius CBS 109.77</name>
    <dbReference type="NCBI Taxonomy" id="1314802"/>
    <lineage>
        <taxon>Eukaryota</taxon>
        <taxon>Fungi</taxon>
        <taxon>Dikarya</taxon>
        <taxon>Ascomycota</taxon>
        <taxon>Pezizomycotina</taxon>
        <taxon>Dothideomycetes</taxon>
        <taxon>Pleosporomycetidae</taxon>
        <taxon>Pleosporales</taxon>
        <taxon>Melanommataceae</taxon>
        <taxon>Melanomma</taxon>
    </lineage>
</organism>
<dbReference type="InterPro" id="IPR008972">
    <property type="entry name" value="Cupredoxin"/>
</dbReference>
<dbReference type="Pfam" id="PF07732">
    <property type="entry name" value="Cu-oxidase_3"/>
    <property type="match status" value="1"/>
</dbReference>
<dbReference type="EMBL" id="MU001857">
    <property type="protein sequence ID" value="KAF2795494.1"/>
    <property type="molecule type" value="Genomic_DNA"/>
</dbReference>
<dbReference type="InterPro" id="IPR045087">
    <property type="entry name" value="Cu-oxidase_fam"/>
</dbReference>
<comment type="similarity">
    <text evidence="1">Belongs to the multicopper oxidase family.</text>
</comment>
<gene>
    <name evidence="10" type="ORF">K505DRAFT_348577</name>
</gene>
<dbReference type="PANTHER" id="PTHR11709">
    <property type="entry name" value="MULTI-COPPER OXIDASE"/>
    <property type="match status" value="1"/>
</dbReference>
<dbReference type="Gene3D" id="2.60.40.420">
    <property type="entry name" value="Cupredoxins - blue copper proteins"/>
    <property type="match status" value="3"/>
</dbReference>
<evidence type="ECO:0000256" key="4">
    <source>
        <dbReference type="ARBA" id="ARBA00023002"/>
    </source>
</evidence>
<feature type="domain" description="Plastocyanin-like" evidence="7">
    <location>
        <begin position="179"/>
        <end position="345"/>
    </location>
</feature>
<dbReference type="CDD" id="cd13898">
    <property type="entry name" value="CuRO_3_Abr2_like"/>
    <property type="match status" value="1"/>
</dbReference>
<dbReference type="PANTHER" id="PTHR11709:SF488">
    <property type="entry name" value="LACCASE-RELATED"/>
    <property type="match status" value="1"/>
</dbReference>
<keyword evidence="11" id="KW-1185">Reference proteome</keyword>
<dbReference type="InterPro" id="IPR001117">
    <property type="entry name" value="Cu-oxidase_2nd"/>
</dbReference>
<dbReference type="SUPFAM" id="SSF49503">
    <property type="entry name" value="Cupredoxins"/>
    <property type="match status" value="3"/>
</dbReference>
<feature type="domain" description="Plastocyanin-like" evidence="9">
    <location>
        <begin position="19"/>
        <end position="133"/>
    </location>
</feature>
<evidence type="ECO:0000313" key="10">
    <source>
        <dbReference type="EMBL" id="KAF2795494.1"/>
    </source>
</evidence>
<dbReference type="OrthoDB" id="2121828at2759"/>
<evidence type="ECO:0000256" key="2">
    <source>
        <dbReference type="ARBA" id="ARBA00022723"/>
    </source>
</evidence>
<feature type="domain" description="Plastocyanin-like" evidence="8">
    <location>
        <begin position="452"/>
        <end position="574"/>
    </location>
</feature>
<keyword evidence="5" id="KW-0186">Copper</keyword>
<dbReference type="Pfam" id="PF07731">
    <property type="entry name" value="Cu-oxidase_2"/>
    <property type="match status" value="1"/>
</dbReference>
<dbReference type="InterPro" id="IPR033138">
    <property type="entry name" value="Cu_oxidase_CS"/>
</dbReference>
<dbReference type="PROSITE" id="PS00080">
    <property type="entry name" value="MULTICOPPER_OXIDASE2"/>
    <property type="match status" value="1"/>
</dbReference>
<dbReference type="Pfam" id="PF00394">
    <property type="entry name" value="Cu-oxidase"/>
    <property type="match status" value="1"/>
</dbReference>
<sequence>MLSIAYSTFVFVTFEVHLTHGQVNPTGAGFREAILINGTFTGPTLRLNAGDRVEFLVRNRLRKDTTIHFHGISQSTSPWADGVPGVSQRPIRPGSSYLYRWKAEDPGVYFYHAHSRGQIMDGLYGAIIITPPKQADRPFHMISRDPVDYTAMREAETKLQTLMISDWSQFSFERFYGVEREANIDFTCMDSIIINGAGSQYCLDRQSLDNFTNPLVKAILASTGEKGITDKGCIPPLQLFQGNFSLHLDTLPLESYKKCTPGVGSLSNFTVPVHSGDKWAALTFINPGGLYPLKVTIDNHLLHVYAVDGQYIYPQKVDQLLVNNGERYSIFVKLDQQVGRYTIRIANELLGQVLGGFGALSYNGVMEDPPNPRALMNYAGQPLVPDIRRFSELDARPYPPVRPAAVPDQTHKLLVKKLGRPYGSYEWTLSGGRGYNVSEEDLEAPLLFQPPNRINSSELIVRTRKGDWVDLIIEIEGPFAQAHPMHKHGNKAFVIGQGVGSFPWASVNEAAKELPLSTFNTVDPPYKDTFKTLEAVNNNAWLVLRYKADFAGAWLFHCHIQTHLTGGMSIVLLDGVDHYPQVPEDYREWNGFEQPR</sequence>
<dbReference type="InterPro" id="IPR011707">
    <property type="entry name" value="Cu-oxidase-like_N"/>
</dbReference>